<name>A0A5M3MP13_CONPW</name>
<keyword evidence="1 5" id="KW-0489">Methyltransferase</keyword>
<dbReference type="InterPro" id="IPR016461">
    <property type="entry name" value="COMT-like"/>
</dbReference>
<reference evidence="6" key="1">
    <citation type="journal article" date="2012" name="Science">
        <title>The Paleozoic origin of enzymatic lignin decomposition reconstructed from 31 fungal genomes.</title>
        <authorList>
            <person name="Floudas D."/>
            <person name="Binder M."/>
            <person name="Riley R."/>
            <person name="Barry K."/>
            <person name="Blanchette R.A."/>
            <person name="Henrissat B."/>
            <person name="Martinez A.T."/>
            <person name="Otillar R."/>
            <person name="Spatafora J.W."/>
            <person name="Yadav J.S."/>
            <person name="Aerts A."/>
            <person name="Benoit I."/>
            <person name="Boyd A."/>
            <person name="Carlson A."/>
            <person name="Copeland A."/>
            <person name="Coutinho P.M."/>
            <person name="de Vries R.P."/>
            <person name="Ferreira P."/>
            <person name="Findley K."/>
            <person name="Foster B."/>
            <person name="Gaskell J."/>
            <person name="Glotzer D."/>
            <person name="Gorecki P."/>
            <person name="Heitman J."/>
            <person name="Hesse C."/>
            <person name="Hori C."/>
            <person name="Igarashi K."/>
            <person name="Jurgens J.A."/>
            <person name="Kallen N."/>
            <person name="Kersten P."/>
            <person name="Kohler A."/>
            <person name="Kuees U."/>
            <person name="Kumar T.K.A."/>
            <person name="Kuo A."/>
            <person name="LaButti K."/>
            <person name="Larrondo L.F."/>
            <person name="Lindquist E."/>
            <person name="Ling A."/>
            <person name="Lombard V."/>
            <person name="Lucas S."/>
            <person name="Lundell T."/>
            <person name="Martin R."/>
            <person name="McLaughlin D.J."/>
            <person name="Morgenstern I."/>
            <person name="Morin E."/>
            <person name="Murat C."/>
            <person name="Nagy L.G."/>
            <person name="Nolan M."/>
            <person name="Ohm R.A."/>
            <person name="Patyshakuliyeva A."/>
            <person name="Rokas A."/>
            <person name="Ruiz-Duenas F.J."/>
            <person name="Sabat G."/>
            <person name="Salamov A."/>
            <person name="Samejima M."/>
            <person name="Schmutz J."/>
            <person name="Slot J.C."/>
            <person name="St John F."/>
            <person name="Stenlid J."/>
            <person name="Sun H."/>
            <person name="Sun S."/>
            <person name="Syed K."/>
            <person name="Tsang A."/>
            <person name="Wiebenga A."/>
            <person name="Young D."/>
            <person name="Pisabarro A."/>
            <person name="Eastwood D.C."/>
            <person name="Martin F."/>
            <person name="Cullen D."/>
            <person name="Grigoriev I.V."/>
            <person name="Hibbett D.S."/>
        </authorList>
    </citation>
    <scope>NUCLEOTIDE SEQUENCE [LARGE SCALE GENOMIC DNA]</scope>
    <source>
        <strain evidence="6">RWD-64-598 SS2</strain>
    </source>
</reference>
<dbReference type="GO" id="GO:0008171">
    <property type="term" value="F:O-methyltransferase activity"/>
    <property type="evidence" value="ECO:0007669"/>
    <property type="project" value="InterPro"/>
</dbReference>
<keyword evidence="6" id="KW-1185">Reference proteome</keyword>
<dbReference type="SUPFAM" id="SSF46785">
    <property type="entry name" value="Winged helix' DNA-binding domain"/>
    <property type="match status" value="1"/>
</dbReference>
<dbReference type="PANTHER" id="PTHR43712:SF2">
    <property type="entry name" value="O-METHYLTRANSFERASE CICE"/>
    <property type="match status" value="1"/>
</dbReference>
<dbReference type="KEGG" id="cput:CONPUDRAFT_166196"/>
<feature type="domain" description="O-methyltransferase C-terminal" evidence="4">
    <location>
        <begin position="213"/>
        <end position="365"/>
    </location>
</feature>
<dbReference type="SUPFAM" id="SSF53335">
    <property type="entry name" value="S-adenosyl-L-methionine-dependent methyltransferases"/>
    <property type="match status" value="1"/>
</dbReference>
<dbReference type="OMA" id="CTIEAAC"/>
<dbReference type="AlphaFoldDB" id="A0A5M3MP13"/>
<dbReference type="PROSITE" id="PS51683">
    <property type="entry name" value="SAM_OMT_II"/>
    <property type="match status" value="1"/>
</dbReference>
<gene>
    <name evidence="5" type="ORF">CONPUDRAFT_166196</name>
</gene>
<dbReference type="PANTHER" id="PTHR43712">
    <property type="entry name" value="PUTATIVE (AFU_ORTHOLOGUE AFUA_4G14580)-RELATED"/>
    <property type="match status" value="1"/>
</dbReference>
<dbReference type="Proteomes" id="UP000053558">
    <property type="component" value="Unassembled WGS sequence"/>
</dbReference>
<evidence type="ECO:0000313" key="5">
    <source>
        <dbReference type="EMBL" id="EIW80787.1"/>
    </source>
</evidence>
<dbReference type="InterPro" id="IPR036390">
    <property type="entry name" value="WH_DNA-bd_sf"/>
</dbReference>
<dbReference type="Pfam" id="PF00891">
    <property type="entry name" value="Methyltransf_2"/>
    <property type="match status" value="1"/>
</dbReference>
<dbReference type="GeneID" id="19205496"/>
<dbReference type="RefSeq" id="XP_007769647.1">
    <property type="nucleotide sequence ID" value="XM_007771457.1"/>
</dbReference>
<accession>A0A5M3MP13</accession>
<evidence type="ECO:0000256" key="2">
    <source>
        <dbReference type="ARBA" id="ARBA00022679"/>
    </source>
</evidence>
<keyword evidence="2 5" id="KW-0808">Transferase</keyword>
<protein>
    <submittedName>
        <fullName evidence="5">S-adenosyl-L-methionine-dependent methyltransferase</fullName>
    </submittedName>
</protein>
<sequence>MSTNADVESLISLISSSARVAAAEWQRTGTDVPPLSEAVTHPIDTATDVVALQQALRTLEGACEHLTTLLSPPGSVIFRRTFNPDTHLLRIAVEHKVPDILAKHPNGLSLTELSKIVNVPELKLGQIMRGLATRHVFVEVNTDIFANNRLSHSIRSYLPNGLYALASRGLNETQSAGSNLYESLCDESCGPSFEAKDSPFMHMARKDGFEGNGVFGWLEANPARRENYAIAMIGMGYSCGGLNVLHAFPWQNYTSVCDIGGSVGTVSMPLARKYPHLRITIQDREEVTQHTIDHWASNYPEAVAENRAHFVPIDFLTGAPVEGCDLYYMRFILHDWPQSDAQIIVNNVRKAMSPKSRLLIHDYMITPLDRKSGLVEAREHGIEPAPEPLLPNYGAGRARAHCMDIGMLLQYNAKERSLTEFLELATNAGLKFEKHWDLAETSMLEFSIA</sequence>
<dbReference type="InterPro" id="IPR029063">
    <property type="entry name" value="SAM-dependent_MTases_sf"/>
</dbReference>
<dbReference type="OrthoDB" id="1606438at2759"/>
<dbReference type="Gene3D" id="1.10.10.10">
    <property type="entry name" value="Winged helix-like DNA-binding domain superfamily/Winged helix DNA-binding domain"/>
    <property type="match status" value="1"/>
</dbReference>
<keyword evidence="3" id="KW-0949">S-adenosyl-L-methionine</keyword>
<evidence type="ECO:0000259" key="4">
    <source>
        <dbReference type="Pfam" id="PF00891"/>
    </source>
</evidence>
<evidence type="ECO:0000256" key="3">
    <source>
        <dbReference type="ARBA" id="ARBA00022691"/>
    </source>
</evidence>
<dbReference type="GO" id="GO:0032259">
    <property type="term" value="P:methylation"/>
    <property type="evidence" value="ECO:0007669"/>
    <property type="project" value="UniProtKB-KW"/>
</dbReference>
<dbReference type="InterPro" id="IPR036388">
    <property type="entry name" value="WH-like_DNA-bd_sf"/>
</dbReference>
<dbReference type="InterPro" id="IPR001077">
    <property type="entry name" value="COMT_C"/>
</dbReference>
<dbReference type="Gene3D" id="3.40.50.150">
    <property type="entry name" value="Vaccinia Virus protein VP39"/>
    <property type="match status" value="1"/>
</dbReference>
<evidence type="ECO:0000256" key="1">
    <source>
        <dbReference type="ARBA" id="ARBA00022603"/>
    </source>
</evidence>
<evidence type="ECO:0000313" key="6">
    <source>
        <dbReference type="Proteomes" id="UP000053558"/>
    </source>
</evidence>
<comment type="caution">
    <text evidence="5">The sequence shown here is derived from an EMBL/GenBank/DDBJ whole genome shotgun (WGS) entry which is preliminary data.</text>
</comment>
<organism evidence="5 6">
    <name type="scientific">Coniophora puteana (strain RWD-64-598)</name>
    <name type="common">Brown rot fungus</name>
    <dbReference type="NCBI Taxonomy" id="741705"/>
    <lineage>
        <taxon>Eukaryota</taxon>
        <taxon>Fungi</taxon>
        <taxon>Dikarya</taxon>
        <taxon>Basidiomycota</taxon>
        <taxon>Agaricomycotina</taxon>
        <taxon>Agaricomycetes</taxon>
        <taxon>Agaricomycetidae</taxon>
        <taxon>Boletales</taxon>
        <taxon>Coniophorineae</taxon>
        <taxon>Coniophoraceae</taxon>
        <taxon>Coniophora</taxon>
    </lineage>
</organism>
<dbReference type="EMBL" id="JH711579">
    <property type="protein sequence ID" value="EIW80787.1"/>
    <property type="molecule type" value="Genomic_DNA"/>
</dbReference>
<proteinExistence type="predicted"/>